<keyword evidence="3" id="KW-1185">Reference proteome</keyword>
<protein>
    <submittedName>
        <fullName evidence="2">Uncharacterized protein</fullName>
    </submittedName>
</protein>
<organism evidence="2 3">
    <name type="scientific">Daphnia magna</name>
    <dbReference type="NCBI Taxonomy" id="35525"/>
    <lineage>
        <taxon>Eukaryota</taxon>
        <taxon>Metazoa</taxon>
        <taxon>Ecdysozoa</taxon>
        <taxon>Arthropoda</taxon>
        <taxon>Crustacea</taxon>
        <taxon>Branchiopoda</taxon>
        <taxon>Diplostraca</taxon>
        <taxon>Cladocera</taxon>
        <taxon>Anomopoda</taxon>
        <taxon>Daphniidae</taxon>
        <taxon>Daphnia</taxon>
    </lineage>
</organism>
<evidence type="ECO:0000256" key="1">
    <source>
        <dbReference type="SAM" id="MobiDB-lite"/>
    </source>
</evidence>
<reference evidence="2 3" key="1">
    <citation type="journal article" date="2023" name="Nucleic Acids Res.">
        <title>The hologenome of Daphnia magna reveals possible DNA methylation and microbiome-mediated evolution of the host genome.</title>
        <authorList>
            <person name="Chaturvedi A."/>
            <person name="Li X."/>
            <person name="Dhandapani V."/>
            <person name="Marshall H."/>
            <person name="Kissane S."/>
            <person name="Cuenca-Cambronero M."/>
            <person name="Asole G."/>
            <person name="Calvet F."/>
            <person name="Ruiz-Romero M."/>
            <person name="Marangio P."/>
            <person name="Guigo R."/>
            <person name="Rago D."/>
            <person name="Mirbahai L."/>
            <person name="Eastwood N."/>
            <person name="Colbourne J.K."/>
            <person name="Zhou J."/>
            <person name="Mallon E."/>
            <person name="Orsini L."/>
        </authorList>
    </citation>
    <scope>NUCLEOTIDE SEQUENCE [LARGE SCALE GENOMIC DNA]</scope>
    <source>
        <strain evidence="2">LRV0_1</strain>
    </source>
</reference>
<evidence type="ECO:0000313" key="2">
    <source>
        <dbReference type="EMBL" id="KAK4009754.1"/>
    </source>
</evidence>
<dbReference type="Proteomes" id="UP001234178">
    <property type="component" value="Unassembled WGS sequence"/>
</dbReference>
<gene>
    <name evidence="2" type="ORF">OUZ56_018900</name>
</gene>
<feature type="region of interest" description="Disordered" evidence="1">
    <location>
        <begin position="1"/>
        <end position="21"/>
    </location>
</feature>
<sequence>MELDRMTDHDAGVVSERHEGDREFYGRRECQYHNIFCVGDRMEQSETLELAPIHWKTKEMKRPEGYMVHEYDSRGYFCRLLPYNVNLHTSDAAGEEQFFQIAFDLPRK</sequence>
<name>A0ABQ9ZA23_9CRUS</name>
<accession>A0ABQ9ZA23</accession>
<comment type="caution">
    <text evidence="2">The sequence shown here is derived from an EMBL/GenBank/DDBJ whole genome shotgun (WGS) entry which is preliminary data.</text>
</comment>
<proteinExistence type="predicted"/>
<dbReference type="EMBL" id="JAOYFB010000003">
    <property type="protein sequence ID" value="KAK4009754.1"/>
    <property type="molecule type" value="Genomic_DNA"/>
</dbReference>
<evidence type="ECO:0000313" key="3">
    <source>
        <dbReference type="Proteomes" id="UP001234178"/>
    </source>
</evidence>